<evidence type="ECO:0000256" key="1">
    <source>
        <dbReference type="SAM" id="Phobius"/>
    </source>
</evidence>
<name>A0AB94ICC8_9GAMM</name>
<dbReference type="EMBL" id="AWGA01000056">
    <property type="protein sequence ID" value="TEA27071.1"/>
    <property type="molecule type" value="Genomic_DNA"/>
</dbReference>
<organism evidence="2 3">
    <name type="scientific">Candidatus Schmidhempelia bombi str. Bimp</name>
    <dbReference type="NCBI Taxonomy" id="1387197"/>
    <lineage>
        <taxon>Bacteria</taxon>
        <taxon>Pseudomonadati</taxon>
        <taxon>Pseudomonadota</taxon>
        <taxon>Gammaproteobacteria</taxon>
        <taxon>Orbales</taxon>
        <taxon>Orbaceae</taxon>
        <taxon>Candidatus Schmidhempelia</taxon>
    </lineage>
</organism>
<reference evidence="2 3" key="1">
    <citation type="journal article" date="2014" name="Appl. Environ. Microbiol.">
        <title>Genomic features of a bumble bee symbiont reflect its host environment.</title>
        <authorList>
            <person name="Martinson V.G."/>
            <person name="Magoc T."/>
            <person name="Koch H."/>
            <person name="Salzberg S.L."/>
            <person name="Moran N.A."/>
        </authorList>
    </citation>
    <scope>NUCLEOTIDE SEQUENCE [LARGE SCALE GENOMIC DNA]</scope>
    <source>
        <strain evidence="2 3">Bimp</strain>
    </source>
</reference>
<keyword evidence="3" id="KW-1185">Reference proteome</keyword>
<protein>
    <submittedName>
        <fullName evidence="2">Uncharacterized protein</fullName>
    </submittedName>
</protein>
<dbReference type="RefSeq" id="WP_024496162.1">
    <property type="nucleotide sequence ID" value="NZ_AWGA01000056.1"/>
</dbReference>
<accession>A0AB94ICC8</accession>
<comment type="caution">
    <text evidence="2">The sequence shown here is derived from an EMBL/GenBank/DDBJ whole genome shotgun (WGS) entry which is preliminary data.</text>
</comment>
<keyword evidence="1" id="KW-0472">Membrane</keyword>
<dbReference type="AlphaFoldDB" id="A0AB94ICC8"/>
<evidence type="ECO:0000313" key="2">
    <source>
        <dbReference type="EMBL" id="TEA27071.1"/>
    </source>
</evidence>
<dbReference type="Proteomes" id="UP000506160">
    <property type="component" value="Unassembled WGS sequence"/>
</dbReference>
<feature type="transmembrane region" description="Helical" evidence="1">
    <location>
        <begin position="51"/>
        <end position="73"/>
    </location>
</feature>
<feature type="transmembrane region" description="Helical" evidence="1">
    <location>
        <begin position="20"/>
        <end position="44"/>
    </location>
</feature>
<keyword evidence="1" id="KW-0812">Transmembrane</keyword>
<keyword evidence="1" id="KW-1133">Transmembrane helix</keyword>
<sequence>MAYNLDSLPEPLPELKKLNYSFWAMLLLAFLVIGSITMWIVSYFYPLSNFLLVAAASGLPVGIWLFVFLYGLYCRSYRKYSIEEWNAGREQYRQALISEARRGLYLLKSSLITEYGRNGNANGVFTGQYMIRAKSPYNGGSPIAHTALPTPENIITLDFYQRFKHLLVEWQKEHHALFNELPKSLELHVRFFIDIPIASDTVTALWQKTLGKVVVPASFAIENPKISTTFIEQWLDDREHDNSLLLVINAHLFTTPKMNEAETAIMMLLAGENAVKHLERLPDPLVKIYRSEQTASLKQTLDNALLWGNADNKLYDGVWYSRISDSQNIDIMNHFEQIKFNHQQILNIDRSIGNAQDSAYFLALGLAVEQAANSQNKQLVIIGQPAVTASVVTHVTSEMI</sequence>
<proteinExistence type="predicted"/>
<gene>
    <name evidence="2" type="ORF">O970_05635</name>
</gene>
<evidence type="ECO:0000313" key="3">
    <source>
        <dbReference type="Proteomes" id="UP000506160"/>
    </source>
</evidence>